<comment type="caution">
    <text evidence="2">The sequence shown here is derived from an EMBL/GenBank/DDBJ whole genome shotgun (WGS) entry which is preliminary data.</text>
</comment>
<feature type="transmembrane region" description="Helical" evidence="1">
    <location>
        <begin position="56"/>
        <end position="75"/>
    </location>
</feature>
<feature type="transmembrane region" description="Helical" evidence="1">
    <location>
        <begin position="118"/>
        <end position="137"/>
    </location>
</feature>
<dbReference type="Proteomes" id="UP000003732">
    <property type="component" value="Unassembled WGS sequence"/>
</dbReference>
<dbReference type="GeneID" id="61421405"/>
<proteinExistence type="predicted"/>
<dbReference type="InterPro" id="IPR021354">
    <property type="entry name" value="DUF2975"/>
</dbReference>
<gene>
    <name evidence="2" type="ORF">SPB_1797</name>
</gene>
<keyword evidence="1" id="KW-0812">Transmembrane</keyword>
<organism evidence="2 3">
    <name type="scientific">Streptococcus parauberis NCFD 2020</name>
    <dbReference type="NCBI Taxonomy" id="873447"/>
    <lineage>
        <taxon>Bacteria</taxon>
        <taxon>Bacillati</taxon>
        <taxon>Bacillota</taxon>
        <taxon>Bacilli</taxon>
        <taxon>Lactobacillales</taxon>
        <taxon>Streptococcaceae</taxon>
        <taxon>Streptococcus</taxon>
    </lineage>
</organism>
<keyword evidence="1" id="KW-1133">Transmembrane helix</keyword>
<accession>F1YZZ5</accession>
<evidence type="ECO:0000256" key="1">
    <source>
        <dbReference type="SAM" id="Phobius"/>
    </source>
</evidence>
<evidence type="ECO:0000313" key="2">
    <source>
        <dbReference type="EMBL" id="EGE53525.1"/>
    </source>
</evidence>
<feature type="transmembrane region" description="Helical" evidence="1">
    <location>
        <begin position="95"/>
        <end position="112"/>
    </location>
</feature>
<protein>
    <recommendedName>
        <fullName evidence="4">DUF2975 domain-containing protein</fullName>
    </recommendedName>
</protein>
<evidence type="ECO:0000313" key="3">
    <source>
        <dbReference type="Proteomes" id="UP000003732"/>
    </source>
</evidence>
<dbReference type="AlphaFoldDB" id="F1YZZ5"/>
<sequence>MNTKTYENFSILLTKISLIALFIGAVILLCTGTWVVDLVVVYPSPFLQGTQRFMTMLILGYGIGFLSLIFIYHIYQLVSRFAKNLIFTAQNVRSLQLLGWEAAAITLLSLIIGVTCYIPVLLITAAGIALTLVIRVIRNAFGKAVELQDEVDFTI</sequence>
<name>F1YZZ5_9STRE</name>
<dbReference type="eggNOG" id="ENOG5033F8B">
    <property type="taxonomic scope" value="Bacteria"/>
</dbReference>
<evidence type="ECO:0008006" key="4">
    <source>
        <dbReference type="Google" id="ProtNLM"/>
    </source>
</evidence>
<keyword evidence="1" id="KW-0472">Membrane</keyword>
<feature type="transmembrane region" description="Helical" evidence="1">
    <location>
        <begin position="12"/>
        <end position="36"/>
    </location>
</feature>
<dbReference type="EMBL" id="AEUT02000001">
    <property type="protein sequence ID" value="EGE53525.1"/>
    <property type="molecule type" value="Genomic_DNA"/>
</dbReference>
<dbReference type="HOGENOM" id="CLU_116298_0_0_9"/>
<dbReference type="RefSeq" id="WP_003103306.1">
    <property type="nucleotide sequence ID" value="NZ_AEUT02000001.1"/>
</dbReference>
<dbReference type="Pfam" id="PF11188">
    <property type="entry name" value="DUF2975"/>
    <property type="match status" value="1"/>
</dbReference>
<reference evidence="2 3" key="1">
    <citation type="submission" date="2011-02" db="EMBL/GenBank/DDBJ databases">
        <authorList>
            <person name="Stanhope M.J."/>
            <person name="Durkin A.S."/>
            <person name="Hostetler J."/>
            <person name="Kim M."/>
            <person name="Radune D."/>
            <person name="Singh I."/>
            <person name="Town C.D."/>
        </authorList>
    </citation>
    <scope>NUCLEOTIDE SEQUENCE [LARGE SCALE GENOMIC DNA]</scope>
    <source>
        <strain evidence="2 3">NCFD 2020</strain>
    </source>
</reference>